<keyword evidence="2" id="KW-0645">Protease</keyword>
<evidence type="ECO:0000256" key="3">
    <source>
        <dbReference type="ARBA" id="ARBA00022801"/>
    </source>
</evidence>
<dbReference type="GO" id="GO:0030141">
    <property type="term" value="C:secretory granule"/>
    <property type="evidence" value="ECO:0007669"/>
    <property type="project" value="TreeGrafter"/>
</dbReference>
<dbReference type="PROSITE" id="PS50240">
    <property type="entry name" value="TRYPSIN_DOM"/>
    <property type="match status" value="1"/>
</dbReference>
<dbReference type="SUPFAM" id="SSF50494">
    <property type="entry name" value="Trypsin-like serine proteases"/>
    <property type="match status" value="1"/>
</dbReference>
<dbReference type="Ensembl" id="ENSAMET00000036222.1">
    <property type="protein sequence ID" value="ENSAMEP00000030002.1"/>
    <property type="gene ID" value="ENSAMEG00000026012.1"/>
</dbReference>
<dbReference type="InterPro" id="IPR033116">
    <property type="entry name" value="TRYPSIN_SER"/>
</dbReference>
<dbReference type="InterPro" id="IPR043504">
    <property type="entry name" value="Peptidase_S1_PA_chymotrypsin"/>
</dbReference>
<reference evidence="8 9" key="1">
    <citation type="journal article" date="2010" name="Nature">
        <title>The sequence and de novo assembly of the giant panda genome.</title>
        <authorList>
            <person name="Li R."/>
            <person name="Fan W."/>
            <person name="Tian G."/>
            <person name="Zhu H."/>
            <person name="He L."/>
            <person name="Cai J."/>
            <person name="Huang Q."/>
            <person name="Cai Q."/>
            <person name="Li B."/>
            <person name="Bai Y."/>
            <person name="Zhang Z."/>
            <person name="Zhang Y."/>
            <person name="Wang W."/>
            <person name="Li J."/>
            <person name="Wei F."/>
            <person name="Li H."/>
            <person name="Jian M."/>
            <person name="Li J."/>
            <person name="Zhang Z."/>
            <person name="Nielsen R."/>
            <person name="Li D."/>
            <person name="Gu W."/>
            <person name="Yang Z."/>
            <person name="Xuan Z."/>
            <person name="Ryder O.A."/>
            <person name="Leung F.C."/>
            <person name="Zhou Y."/>
            <person name="Cao J."/>
            <person name="Sun X."/>
            <person name="Fu Y."/>
            <person name="Fang X."/>
            <person name="Guo X."/>
            <person name="Wang B."/>
            <person name="Hou R."/>
            <person name="Shen F."/>
            <person name="Mu B."/>
            <person name="Ni P."/>
            <person name="Lin R."/>
            <person name="Qian W."/>
            <person name="Wang G."/>
            <person name="Yu C."/>
            <person name="Nie W."/>
            <person name="Wang J."/>
            <person name="Wu Z."/>
            <person name="Liang H."/>
            <person name="Min J."/>
            <person name="Wu Q."/>
            <person name="Cheng S."/>
            <person name="Ruan J."/>
            <person name="Wang M."/>
            <person name="Shi Z."/>
            <person name="Wen M."/>
            <person name="Liu B."/>
            <person name="Ren X."/>
            <person name="Zheng H."/>
            <person name="Dong D."/>
            <person name="Cook K."/>
            <person name="Shan G."/>
            <person name="Zhang H."/>
            <person name="Kosiol C."/>
            <person name="Xie X."/>
            <person name="Lu Z."/>
            <person name="Zheng H."/>
            <person name="Li Y."/>
            <person name="Steiner C.C."/>
            <person name="Lam T.T."/>
            <person name="Lin S."/>
            <person name="Zhang Q."/>
            <person name="Li G."/>
            <person name="Tian J."/>
            <person name="Gong T."/>
            <person name="Liu H."/>
            <person name="Zhang D."/>
            <person name="Fang L."/>
            <person name="Ye C."/>
            <person name="Zhang J."/>
            <person name="Hu W."/>
            <person name="Xu A."/>
            <person name="Ren Y."/>
            <person name="Zhang G."/>
            <person name="Bruford M.W."/>
            <person name="Li Q."/>
            <person name="Ma L."/>
            <person name="Guo Y."/>
            <person name="An N."/>
            <person name="Hu Y."/>
            <person name="Zheng Y."/>
            <person name="Shi Y."/>
            <person name="Li Z."/>
            <person name="Liu Q."/>
            <person name="Chen Y."/>
            <person name="Zhao J."/>
            <person name="Qu N."/>
            <person name="Zhao S."/>
            <person name="Tian F."/>
            <person name="Wang X."/>
            <person name="Wang H."/>
            <person name="Xu L."/>
            <person name="Liu X."/>
            <person name="Vinar T."/>
            <person name="Wang Y."/>
            <person name="Lam T.W."/>
            <person name="Yiu S.M."/>
            <person name="Liu S."/>
            <person name="Zhang H."/>
            <person name="Li D."/>
            <person name="Huang Y."/>
            <person name="Wang X."/>
            <person name="Yang G."/>
            <person name="Jiang Z."/>
            <person name="Wang J."/>
            <person name="Qin N."/>
            <person name="Li L."/>
            <person name="Li J."/>
            <person name="Bolund L."/>
            <person name="Kristiansen K."/>
            <person name="Wong G.K."/>
            <person name="Olson M."/>
            <person name="Zhang X."/>
            <person name="Li S."/>
            <person name="Yang H."/>
            <person name="Wang J."/>
            <person name="Wang J."/>
        </authorList>
    </citation>
    <scope>NUCLEOTIDE SEQUENCE [LARGE SCALE GENOMIC DNA]</scope>
</reference>
<dbReference type="PANTHER" id="PTHR24271">
    <property type="entry name" value="KALLIKREIN-RELATED"/>
    <property type="match status" value="1"/>
</dbReference>
<reference evidence="8" key="3">
    <citation type="submission" date="2025-09" db="UniProtKB">
        <authorList>
            <consortium name="Ensembl"/>
        </authorList>
    </citation>
    <scope>IDENTIFICATION</scope>
</reference>
<organism evidence="8 9">
    <name type="scientific">Ailuropoda melanoleuca</name>
    <name type="common">Giant panda</name>
    <dbReference type="NCBI Taxonomy" id="9646"/>
    <lineage>
        <taxon>Eukaryota</taxon>
        <taxon>Metazoa</taxon>
        <taxon>Chordata</taxon>
        <taxon>Craniata</taxon>
        <taxon>Vertebrata</taxon>
        <taxon>Euteleostomi</taxon>
        <taxon>Mammalia</taxon>
        <taxon>Eutheria</taxon>
        <taxon>Laurasiatheria</taxon>
        <taxon>Carnivora</taxon>
        <taxon>Caniformia</taxon>
        <taxon>Ursidae</taxon>
        <taxon>Ailuropoda</taxon>
    </lineage>
</organism>
<proteinExistence type="inferred from homology"/>
<dbReference type="PANTHER" id="PTHR24271:SF62">
    <property type="entry name" value="KALLIKREIN-8"/>
    <property type="match status" value="1"/>
</dbReference>
<dbReference type="InterPro" id="IPR001254">
    <property type="entry name" value="Trypsin_dom"/>
</dbReference>
<evidence type="ECO:0000256" key="1">
    <source>
        <dbReference type="ARBA" id="ARBA00009228"/>
    </source>
</evidence>
<dbReference type="PROSITE" id="PS00135">
    <property type="entry name" value="TRYPSIN_SER"/>
    <property type="match status" value="1"/>
</dbReference>
<protein>
    <submittedName>
        <fullName evidence="8">Kallikrein related peptidase 8</fullName>
    </submittedName>
</protein>
<dbReference type="GO" id="GO:0007613">
    <property type="term" value="P:memory"/>
    <property type="evidence" value="ECO:0007669"/>
    <property type="project" value="TreeGrafter"/>
</dbReference>
<keyword evidence="9" id="KW-1185">Reference proteome</keyword>
<keyword evidence="6" id="KW-0732">Signal</keyword>
<evidence type="ECO:0000256" key="5">
    <source>
        <dbReference type="ARBA" id="ARBA00023157"/>
    </source>
</evidence>
<accession>A0A7N5JT82</accession>
<keyword evidence="5" id="KW-1015">Disulfide bond</keyword>
<evidence type="ECO:0000259" key="7">
    <source>
        <dbReference type="PROSITE" id="PS50240"/>
    </source>
</evidence>
<evidence type="ECO:0000256" key="4">
    <source>
        <dbReference type="ARBA" id="ARBA00022825"/>
    </source>
</evidence>
<reference evidence="8" key="2">
    <citation type="submission" date="2025-08" db="UniProtKB">
        <authorList>
            <consortium name="Ensembl"/>
        </authorList>
    </citation>
    <scope>IDENTIFICATION</scope>
</reference>
<dbReference type="Gene3D" id="2.40.10.10">
    <property type="entry name" value="Trypsin-like serine proteases"/>
    <property type="match status" value="1"/>
</dbReference>
<dbReference type="GO" id="GO:0006508">
    <property type="term" value="P:proteolysis"/>
    <property type="evidence" value="ECO:0007669"/>
    <property type="project" value="UniProtKB-KW"/>
</dbReference>
<keyword evidence="4" id="KW-0720">Serine protease</keyword>
<keyword evidence="3" id="KW-0378">Hydrolase</keyword>
<dbReference type="InterPro" id="IPR009003">
    <property type="entry name" value="Peptidase_S1_PA"/>
</dbReference>
<comment type="similarity">
    <text evidence="1">Belongs to the peptidase S1 family. Snake venom subfamily.</text>
</comment>
<dbReference type="AlphaFoldDB" id="A0A7N5JT82"/>
<dbReference type="SMART" id="SM00020">
    <property type="entry name" value="Tryp_SPc"/>
    <property type="match status" value="1"/>
</dbReference>
<evidence type="ECO:0000313" key="8">
    <source>
        <dbReference type="Ensembl" id="ENSAMEP00000030002.1"/>
    </source>
</evidence>
<sequence length="119" mass="12855">MGHPSPAAVWTWMFLLLLLEAWTENFPDTLNCAEVEIFPQKKCQDVYPGQVTDAMICAGNSNGADSCQGDSGGPLVCGGVLQGITSWGSDPCGRPDRPGVYTNICRYLDWIKKTIGSRG</sequence>
<feature type="signal peptide" evidence="6">
    <location>
        <begin position="1"/>
        <end position="23"/>
    </location>
</feature>
<evidence type="ECO:0000256" key="6">
    <source>
        <dbReference type="SAM" id="SignalP"/>
    </source>
</evidence>
<name>A0A7N5JT82_AILME</name>
<dbReference type="GO" id="GO:0004252">
    <property type="term" value="F:serine-type endopeptidase activity"/>
    <property type="evidence" value="ECO:0007669"/>
    <property type="project" value="InterPro"/>
</dbReference>
<dbReference type="CDD" id="cd00190">
    <property type="entry name" value="Tryp_SPc"/>
    <property type="match status" value="1"/>
</dbReference>
<gene>
    <name evidence="8" type="primary">KLK8</name>
</gene>
<dbReference type="FunFam" id="2.40.10.10:FF:000010">
    <property type="entry name" value="Kallikrein related peptidase 11"/>
    <property type="match status" value="1"/>
</dbReference>
<dbReference type="Proteomes" id="UP000008912">
    <property type="component" value="Unassembled WGS sequence"/>
</dbReference>
<feature type="domain" description="Peptidase S1" evidence="7">
    <location>
        <begin position="1"/>
        <end position="116"/>
    </location>
</feature>
<feature type="chain" id="PRO_5030973804" evidence="6">
    <location>
        <begin position="24"/>
        <end position="119"/>
    </location>
</feature>
<evidence type="ECO:0000313" key="9">
    <source>
        <dbReference type="Proteomes" id="UP000008912"/>
    </source>
</evidence>
<dbReference type="Pfam" id="PF00089">
    <property type="entry name" value="Trypsin"/>
    <property type="match status" value="1"/>
</dbReference>
<evidence type="ECO:0000256" key="2">
    <source>
        <dbReference type="ARBA" id="ARBA00022670"/>
    </source>
</evidence>
<dbReference type="GO" id="GO:0048812">
    <property type="term" value="P:neuron projection morphogenesis"/>
    <property type="evidence" value="ECO:0007669"/>
    <property type="project" value="TreeGrafter"/>
</dbReference>
<dbReference type="GeneTree" id="ENSGT01020000230389"/>